<proteinExistence type="inferred from homology"/>
<evidence type="ECO:0000313" key="7">
    <source>
        <dbReference type="RefSeq" id="XP_034252454.1"/>
    </source>
</evidence>
<dbReference type="GO" id="GO:0000149">
    <property type="term" value="F:SNARE binding"/>
    <property type="evidence" value="ECO:0007669"/>
    <property type="project" value="TreeGrafter"/>
</dbReference>
<evidence type="ECO:0000313" key="6">
    <source>
        <dbReference type="Proteomes" id="UP000515158"/>
    </source>
</evidence>
<dbReference type="KEGG" id="tpal:117651945"/>
<accession>A0A6P9A5E7</accession>
<dbReference type="GO" id="GO:0008021">
    <property type="term" value="C:synaptic vesicle"/>
    <property type="evidence" value="ECO:0007669"/>
    <property type="project" value="TreeGrafter"/>
</dbReference>
<evidence type="ECO:0000256" key="4">
    <source>
        <dbReference type="SAM" id="Coils"/>
    </source>
</evidence>
<feature type="compositionally biased region" description="Low complexity" evidence="5">
    <location>
        <begin position="129"/>
        <end position="148"/>
    </location>
</feature>
<sequence>MDQRDDTSTNTSIDDKTEDFADNPTRDTLADGLLCLLRPTIEQLDERVKATRISQEELKQHLDSLSDELKELAEHQICPLHLEKYVNKLNDAKAKISVVGNILQSSQDRLIKLNQHIHKEQNRRKALIEPSTSLTPSSTPLEPTFSSN</sequence>
<dbReference type="InParanoid" id="A0A6P9A5E7"/>
<protein>
    <recommendedName>
        <fullName evidence="3">Biogenesis of lysosome-related organelles complex 1 subunit 7</fullName>
    </recommendedName>
</protein>
<dbReference type="GO" id="GO:0008333">
    <property type="term" value="P:endosome to lysosome transport"/>
    <property type="evidence" value="ECO:0007669"/>
    <property type="project" value="TreeGrafter"/>
</dbReference>
<reference evidence="7" key="1">
    <citation type="submission" date="2025-08" db="UniProtKB">
        <authorList>
            <consortium name="RefSeq"/>
        </authorList>
    </citation>
    <scope>IDENTIFICATION</scope>
    <source>
        <tissue evidence="7">Total insect</tissue>
    </source>
</reference>
<keyword evidence="6" id="KW-1185">Reference proteome</keyword>
<feature type="coiled-coil region" evidence="4">
    <location>
        <begin position="41"/>
        <end position="75"/>
    </location>
</feature>
<keyword evidence="2 4" id="KW-0175">Coiled coil</keyword>
<dbReference type="PANTHER" id="PTHR31305">
    <property type="entry name" value="SNARE-ASSOCIATED PROTEIN SNAPIN"/>
    <property type="match status" value="1"/>
</dbReference>
<organism evidence="7">
    <name type="scientific">Thrips palmi</name>
    <name type="common">Melon thrips</name>
    <dbReference type="NCBI Taxonomy" id="161013"/>
    <lineage>
        <taxon>Eukaryota</taxon>
        <taxon>Metazoa</taxon>
        <taxon>Ecdysozoa</taxon>
        <taxon>Arthropoda</taxon>
        <taxon>Hexapoda</taxon>
        <taxon>Insecta</taxon>
        <taxon>Pterygota</taxon>
        <taxon>Neoptera</taxon>
        <taxon>Paraneoptera</taxon>
        <taxon>Thysanoptera</taxon>
        <taxon>Terebrantia</taxon>
        <taxon>Thripoidea</taxon>
        <taxon>Thripidae</taxon>
        <taxon>Thrips</taxon>
    </lineage>
</organism>
<dbReference type="InterPro" id="IPR017246">
    <property type="entry name" value="Snapin"/>
</dbReference>
<comment type="similarity">
    <text evidence="1">Belongs to the SNAPIN family.</text>
</comment>
<dbReference type="GO" id="GO:2000300">
    <property type="term" value="P:regulation of synaptic vesicle exocytosis"/>
    <property type="evidence" value="ECO:0007669"/>
    <property type="project" value="TreeGrafter"/>
</dbReference>
<dbReference type="InterPro" id="IPR028119">
    <property type="entry name" value="Snapin/Pallidin/Snn1"/>
</dbReference>
<dbReference type="GeneID" id="117651945"/>
<feature type="region of interest" description="Disordered" evidence="5">
    <location>
        <begin position="122"/>
        <end position="148"/>
    </location>
</feature>
<dbReference type="Gene3D" id="1.20.120.330">
    <property type="entry name" value="Nucleotidyltransferases domain 2"/>
    <property type="match status" value="1"/>
</dbReference>
<evidence type="ECO:0000256" key="1">
    <source>
        <dbReference type="ARBA" id="ARBA00006111"/>
    </source>
</evidence>
<dbReference type="PANTHER" id="PTHR31305:SF2">
    <property type="entry name" value="SNARE-ASSOCIATED PROTEIN SNAPIN"/>
    <property type="match status" value="1"/>
</dbReference>
<gene>
    <name evidence="7" type="primary">LOC117651945</name>
</gene>
<dbReference type="Proteomes" id="UP000515158">
    <property type="component" value="Unplaced"/>
</dbReference>
<feature type="region of interest" description="Disordered" evidence="5">
    <location>
        <begin position="1"/>
        <end position="25"/>
    </location>
</feature>
<name>A0A6P9A5E7_THRPL</name>
<dbReference type="Pfam" id="PF14712">
    <property type="entry name" value="Snapin_Pallidin"/>
    <property type="match status" value="1"/>
</dbReference>
<evidence type="ECO:0000256" key="3">
    <source>
        <dbReference type="ARBA" id="ARBA00033330"/>
    </source>
</evidence>
<dbReference type="RefSeq" id="XP_034252454.1">
    <property type="nucleotide sequence ID" value="XM_034396563.1"/>
</dbReference>
<evidence type="ECO:0000256" key="2">
    <source>
        <dbReference type="ARBA" id="ARBA00023054"/>
    </source>
</evidence>
<dbReference type="GO" id="GO:0031083">
    <property type="term" value="C:BLOC-1 complex"/>
    <property type="evidence" value="ECO:0007669"/>
    <property type="project" value="InterPro"/>
</dbReference>
<dbReference type="GO" id="GO:0007040">
    <property type="term" value="P:lysosome organization"/>
    <property type="evidence" value="ECO:0007669"/>
    <property type="project" value="TreeGrafter"/>
</dbReference>
<evidence type="ECO:0000256" key="5">
    <source>
        <dbReference type="SAM" id="MobiDB-lite"/>
    </source>
</evidence>
<dbReference type="GO" id="GO:0016079">
    <property type="term" value="P:synaptic vesicle exocytosis"/>
    <property type="evidence" value="ECO:0007669"/>
    <property type="project" value="TreeGrafter"/>
</dbReference>
<dbReference type="FunCoup" id="A0A6P9A5E7">
    <property type="interactions" value="184"/>
</dbReference>
<dbReference type="GO" id="GO:0032418">
    <property type="term" value="P:lysosome localization"/>
    <property type="evidence" value="ECO:0007669"/>
    <property type="project" value="TreeGrafter"/>
</dbReference>
<dbReference type="GO" id="GO:0099078">
    <property type="term" value="C:BORC complex"/>
    <property type="evidence" value="ECO:0007669"/>
    <property type="project" value="TreeGrafter"/>
</dbReference>
<dbReference type="OrthoDB" id="5399166at2759"/>
<dbReference type="AlphaFoldDB" id="A0A6P9A5E7"/>
<dbReference type="GO" id="GO:0006886">
    <property type="term" value="P:intracellular protein transport"/>
    <property type="evidence" value="ECO:0007669"/>
    <property type="project" value="InterPro"/>
</dbReference>